<keyword evidence="1" id="KW-1133">Transmembrane helix</keyword>
<evidence type="ECO:0000256" key="1">
    <source>
        <dbReference type="SAM" id="Phobius"/>
    </source>
</evidence>
<keyword evidence="1" id="KW-0812">Transmembrane</keyword>
<feature type="transmembrane region" description="Helical" evidence="1">
    <location>
        <begin position="27"/>
        <end position="47"/>
    </location>
</feature>
<dbReference type="AlphaFoldDB" id="A0A0F9PS22"/>
<gene>
    <name evidence="2" type="ORF">LCGC14_0863860</name>
</gene>
<dbReference type="EMBL" id="LAZR01002631">
    <property type="protein sequence ID" value="KKN27502.1"/>
    <property type="molecule type" value="Genomic_DNA"/>
</dbReference>
<proteinExistence type="predicted"/>
<name>A0A0F9PS22_9ZZZZ</name>
<keyword evidence="1" id="KW-0472">Membrane</keyword>
<reference evidence="2" key="1">
    <citation type="journal article" date="2015" name="Nature">
        <title>Complex archaea that bridge the gap between prokaryotes and eukaryotes.</title>
        <authorList>
            <person name="Spang A."/>
            <person name="Saw J.H."/>
            <person name="Jorgensen S.L."/>
            <person name="Zaremba-Niedzwiedzka K."/>
            <person name="Martijn J."/>
            <person name="Lind A.E."/>
            <person name="van Eijk R."/>
            <person name="Schleper C."/>
            <person name="Guy L."/>
            <person name="Ettema T.J."/>
        </authorList>
    </citation>
    <scope>NUCLEOTIDE SEQUENCE</scope>
</reference>
<accession>A0A0F9PS22</accession>
<organism evidence="2">
    <name type="scientific">marine sediment metagenome</name>
    <dbReference type="NCBI Taxonomy" id="412755"/>
    <lineage>
        <taxon>unclassified sequences</taxon>
        <taxon>metagenomes</taxon>
        <taxon>ecological metagenomes</taxon>
    </lineage>
</organism>
<comment type="caution">
    <text evidence="2">The sequence shown here is derived from an EMBL/GenBank/DDBJ whole genome shotgun (WGS) entry which is preliminary data.</text>
</comment>
<protein>
    <recommendedName>
        <fullName evidence="3">LITAF domain-containing protein</fullName>
    </recommendedName>
</protein>
<sequence>MSVVQIQAACKYCGGPMLFTKQGTGHILHLLLSVVTVGLWLPVWLGCGVMNAFRPFRCVGCGKAKLR</sequence>
<evidence type="ECO:0000313" key="2">
    <source>
        <dbReference type="EMBL" id="KKN27502.1"/>
    </source>
</evidence>
<evidence type="ECO:0008006" key="3">
    <source>
        <dbReference type="Google" id="ProtNLM"/>
    </source>
</evidence>